<dbReference type="Pfam" id="PF01225">
    <property type="entry name" value="Mur_ligase"/>
    <property type="match status" value="1"/>
</dbReference>
<evidence type="ECO:0000259" key="11">
    <source>
        <dbReference type="Pfam" id="PF08245"/>
    </source>
</evidence>
<feature type="binding site" evidence="7">
    <location>
        <position position="456"/>
    </location>
    <ligand>
        <name>meso-2,6-diaminopimelate</name>
        <dbReference type="ChEBI" id="CHEBI:57791"/>
    </ligand>
</feature>
<feature type="short sequence motif" description="Meso-diaminopimelate recognition motif" evidence="7">
    <location>
        <begin position="404"/>
        <end position="407"/>
    </location>
</feature>
<dbReference type="InterPro" id="IPR004101">
    <property type="entry name" value="Mur_ligase_C"/>
</dbReference>
<dbReference type="Proteomes" id="UP000215405">
    <property type="component" value="Unassembled WGS sequence"/>
</dbReference>
<dbReference type="HAMAP" id="MF_00208">
    <property type="entry name" value="MurE"/>
    <property type="match status" value="1"/>
</dbReference>
<keyword evidence="7" id="KW-0460">Magnesium</keyword>
<gene>
    <name evidence="7" type="primary">murE</name>
    <name evidence="12" type="ORF">B7H23_09740</name>
</gene>
<evidence type="ECO:0000256" key="7">
    <source>
        <dbReference type="HAMAP-Rule" id="MF_00208"/>
    </source>
</evidence>
<dbReference type="InterPro" id="IPR005761">
    <property type="entry name" value="UDP-N-AcMur-Glu-dNH2Pim_ligase"/>
</dbReference>
<evidence type="ECO:0000259" key="9">
    <source>
        <dbReference type="Pfam" id="PF01225"/>
    </source>
</evidence>
<dbReference type="NCBIfam" id="NF001124">
    <property type="entry name" value="PRK00139.1-2"/>
    <property type="match status" value="1"/>
</dbReference>
<keyword evidence="3 7" id="KW-0133">Cell shape</keyword>
<organism evidence="12 13">
    <name type="scientific">Notoacmeibacter marinus</name>
    <dbReference type="NCBI Taxonomy" id="1876515"/>
    <lineage>
        <taxon>Bacteria</taxon>
        <taxon>Pseudomonadati</taxon>
        <taxon>Pseudomonadota</taxon>
        <taxon>Alphaproteobacteria</taxon>
        <taxon>Hyphomicrobiales</taxon>
        <taxon>Notoacmeibacteraceae</taxon>
        <taxon>Notoacmeibacter</taxon>
    </lineage>
</organism>
<comment type="similarity">
    <text evidence="1 7">Belongs to the MurCDEF family. MurE subfamily.</text>
</comment>
<comment type="subcellular location">
    <subcellularLocation>
        <location evidence="7 8">Cytoplasm</location>
    </subcellularLocation>
</comment>
<evidence type="ECO:0000256" key="5">
    <source>
        <dbReference type="ARBA" id="ARBA00023306"/>
    </source>
</evidence>
<dbReference type="GO" id="GO:0005524">
    <property type="term" value="F:ATP binding"/>
    <property type="evidence" value="ECO:0007669"/>
    <property type="project" value="UniProtKB-UniRule"/>
</dbReference>
<feature type="binding site" evidence="7">
    <location>
        <position position="176"/>
    </location>
    <ligand>
        <name>UDP-N-acetyl-alpha-D-muramoyl-L-alanyl-D-glutamate</name>
        <dbReference type="ChEBI" id="CHEBI:83900"/>
    </ligand>
</feature>
<evidence type="ECO:0000256" key="1">
    <source>
        <dbReference type="ARBA" id="ARBA00005898"/>
    </source>
</evidence>
<comment type="catalytic activity">
    <reaction evidence="7">
        <text>UDP-N-acetyl-alpha-D-muramoyl-L-alanyl-D-glutamate + meso-2,6-diaminopimelate + ATP = UDP-N-acetyl-alpha-D-muramoyl-L-alanyl-gamma-D-glutamyl-meso-2,6-diaminopimelate + ADP + phosphate + H(+)</text>
        <dbReference type="Rhea" id="RHEA:23676"/>
        <dbReference type="ChEBI" id="CHEBI:15378"/>
        <dbReference type="ChEBI" id="CHEBI:30616"/>
        <dbReference type="ChEBI" id="CHEBI:43474"/>
        <dbReference type="ChEBI" id="CHEBI:57791"/>
        <dbReference type="ChEBI" id="CHEBI:83900"/>
        <dbReference type="ChEBI" id="CHEBI:83905"/>
        <dbReference type="ChEBI" id="CHEBI:456216"/>
        <dbReference type="EC" id="6.3.2.13"/>
    </reaction>
</comment>
<dbReference type="GO" id="GO:0008360">
    <property type="term" value="P:regulation of cell shape"/>
    <property type="evidence" value="ECO:0007669"/>
    <property type="project" value="UniProtKB-KW"/>
</dbReference>
<dbReference type="SUPFAM" id="SSF53244">
    <property type="entry name" value="MurD-like peptide ligases, peptide-binding domain"/>
    <property type="match status" value="1"/>
</dbReference>
<dbReference type="InterPro" id="IPR035911">
    <property type="entry name" value="MurE/MurF_N"/>
</dbReference>
<keyword evidence="7" id="KW-0547">Nucleotide-binding</keyword>
<dbReference type="InterPro" id="IPR036615">
    <property type="entry name" value="Mur_ligase_C_dom_sf"/>
</dbReference>
<dbReference type="GO" id="GO:0071555">
    <property type="term" value="P:cell wall organization"/>
    <property type="evidence" value="ECO:0007669"/>
    <property type="project" value="UniProtKB-KW"/>
</dbReference>
<evidence type="ECO:0000313" key="12">
    <source>
        <dbReference type="EMBL" id="OXT00405.1"/>
    </source>
</evidence>
<keyword evidence="7" id="KW-0067">ATP-binding</keyword>
<feature type="binding site" evidence="7">
    <location>
        <begin position="149"/>
        <end position="150"/>
    </location>
    <ligand>
        <name>UDP-N-acetyl-alpha-D-muramoyl-L-alanyl-D-glutamate</name>
        <dbReference type="ChEBI" id="CHEBI:83900"/>
    </ligand>
</feature>
<dbReference type="NCBIfam" id="NF001126">
    <property type="entry name" value="PRK00139.1-4"/>
    <property type="match status" value="1"/>
</dbReference>
<feature type="modified residue" description="N6-carboxylysine" evidence="7">
    <location>
        <position position="216"/>
    </location>
</feature>
<dbReference type="Pfam" id="PF02875">
    <property type="entry name" value="Mur_ligase_C"/>
    <property type="match status" value="1"/>
</dbReference>
<dbReference type="PANTHER" id="PTHR23135">
    <property type="entry name" value="MUR LIGASE FAMILY MEMBER"/>
    <property type="match status" value="1"/>
</dbReference>
<keyword evidence="6 7" id="KW-0961">Cell wall biogenesis/degradation</keyword>
<evidence type="ECO:0000313" key="13">
    <source>
        <dbReference type="Proteomes" id="UP000215405"/>
    </source>
</evidence>
<accession>A0A231UWU1</accession>
<comment type="pathway">
    <text evidence="7 8">Cell wall biogenesis; peptidoglycan biosynthesis.</text>
</comment>
<comment type="function">
    <text evidence="7">Catalyzes the addition of meso-diaminopimelic acid to the nucleotide precursor UDP-N-acetylmuramoyl-L-alanyl-D-glutamate (UMAG) in the biosynthesis of bacterial cell-wall peptidoglycan.</text>
</comment>
<dbReference type="RefSeq" id="WP_094077232.1">
    <property type="nucleotide sequence ID" value="NZ_NBYO01000002.1"/>
</dbReference>
<dbReference type="EC" id="6.3.2.13" evidence="7"/>
<feature type="binding site" evidence="7">
    <location>
        <position position="452"/>
    </location>
    <ligand>
        <name>meso-2,6-diaminopimelate</name>
        <dbReference type="ChEBI" id="CHEBI:57791"/>
    </ligand>
</feature>
<keyword evidence="4 7" id="KW-0573">Peptidoglycan synthesis</keyword>
<dbReference type="InterPro" id="IPR000713">
    <property type="entry name" value="Mur_ligase_N"/>
</dbReference>
<evidence type="ECO:0000256" key="2">
    <source>
        <dbReference type="ARBA" id="ARBA00022618"/>
    </source>
</evidence>
<feature type="binding site" evidence="7">
    <location>
        <position position="184"/>
    </location>
    <ligand>
        <name>UDP-N-acetyl-alpha-D-muramoyl-L-alanyl-D-glutamate</name>
        <dbReference type="ChEBI" id="CHEBI:83900"/>
    </ligand>
</feature>
<feature type="binding site" evidence="7">
    <location>
        <begin position="107"/>
        <end position="113"/>
    </location>
    <ligand>
        <name>ATP</name>
        <dbReference type="ChEBI" id="CHEBI:30616"/>
    </ligand>
</feature>
<dbReference type="GO" id="GO:0009252">
    <property type="term" value="P:peptidoglycan biosynthetic process"/>
    <property type="evidence" value="ECO:0007669"/>
    <property type="project" value="UniProtKB-UniRule"/>
</dbReference>
<protein>
    <recommendedName>
        <fullName evidence="7">UDP-N-acetylmuramoyl-L-alanyl-D-glutamate--2,6-diaminopimelate ligase</fullName>
        <ecNumber evidence="7">6.3.2.13</ecNumber>
    </recommendedName>
    <alternativeName>
        <fullName evidence="7">Meso-A2pm-adding enzyme</fullName>
    </alternativeName>
    <alternativeName>
        <fullName evidence="7">Meso-diaminopimelate-adding enzyme</fullName>
    </alternativeName>
    <alternativeName>
        <fullName evidence="7">UDP-MurNAc-L-Ala-D-Glu:meso-diaminopimelate ligase</fullName>
    </alternativeName>
    <alternativeName>
        <fullName evidence="7">UDP-MurNAc-tripeptide synthetase</fullName>
    </alternativeName>
    <alternativeName>
        <fullName evidence="7">UDP-N-acetylmuramyl-tripeptide synthetase</fullName>
    </alternativeName>
</protein>
<dbReference type="GO" id="GO:0051301">
    <property type="term" value="P:cell division"/>
    <property type="evidence" value="ECO:0007669"/>
    <property type="project" value="UniProtKB-KW"/>
</dbReference>
<name>A0A231UWU1_9HYPH</name>
<reference evidence="13" key="1">
    <citation type="journal article" date="2017" name="Int. J. Syst. Evol. Microbiol.">
        <title>Notoacmeibacter marinus gen. nov., sp. nov., isolated from the gut of a limpet and proposal of Notoacmeibacteraceae fam. nov. in the order Rhizobiales of the class Alphaproteobacteria.</title>
        <authorList>
            <person name="Huang Z."/>
            <person name="Guo F."/>
            <person name="Lai Q."/>
        </authorList>
    </citation>
    <scope>NUCLEOTIDE SEQUENCE [LARGE SCALE GENOMIC DNA]</scope>
    <source>
        <strain evidence="13">XMTR2A4</strain>
    </source>
</reference>
<dbReference type="InterPro" id="IPR013221">
    <property type="entry name" value="Mur_ligase_cen"/>
</dbReference>
<dbReference type="Pfam" id="PF08245">
    <property type="entry name" value="Mur_ligase_M"/>
    <property type="match status" value="1"/>
</dbReference>
<evidence type="ECO:0000256" key="4">
    <source>
        <dbReference type="ARBA" id="ARBA00022984"/>
    </source>
</evidence>
<feature type="domain" description="Mur ligase C-terminal" evidence="10">
    <location>
        <begin position="330"/>
        <end position="454"/>
    </location>
</feature>
<keyword evidence="7 12" id="KW-0436">Ligase</keyword>
<feature type="binding site" evidence="7">
    <location>
        <position position="28"/>
    </location>
    <ligand>
        <name>UDP-N-acetyl-alpha-D-muramoyl-L-alanyl-D-glutamate</name>
        <dbReference type="ChEBI" id="CHEBI:83900"/>
    </ligand>
</feature>
<dbReference type="Gene3D" id="3.40.1190.10">
    <property type="entry name" value="Mur-like, catalytic domain"/>
    <property type="match status" value="1"/>
</dbReference>
<sequence length="491" mass="51237">MRLADIADLVDIGDADPNSPVAAIASDSRQVAGETLFFAVPGTKTDGAAFAADAASAGATAVVADGAAAVNGLSIPVFRTDNVRRALALSAARFSCGQPQTMVAVTGTAGKTSVVSFVRQIWRHAGLQAASIGTTGVNAPGRDDYGSLTTPDPISLHALLAELAASGVTHGAMEASSHGLEMYRLDGVELAAAGFTNLGRDHLDFHADAEDYHRAKMRLFRQLLPKDAPAIVFSDDPWSERTIAAAEEGGCEILTVGRLGTFLRLERCEQLQDGQRAQILHAGHHYEVDLPLAGEFQMANALVAAGLAISTGSESGSVFAALRHLKGASGRLEKVGATKDGAAVYVDYAHKPEALENVLRAVRPFTTGKVVVVFGCGGDRDPGKRPIMGEIAGRLADTIIVTDDNPRSEEPALIRAAILEAVSDAIEIGDRRRAIEVAVDMLGPGDTLVIAGKGHETGQTIKGDTLPFSDHEEARRALAEQESDPAAGTAS</sequence>
<dbReference type="SUPFAM" id="SSF63418">
    <property type="entry name" value="MurE/MurF N-terminal domain"/>
    <property type="match status" value="1"/>
</dbReference>
<dbReference type="PANTHER" id="PTHR23135:SF4">
    <property type="entry name" value="UDP-N-ACETYLMURAMOYL-L-ALANYL-D-GLUTAMATE--2,6-DIAMINOPIMELATE LIGASE MURE HOMOLOG, CHLOROPLASTIC"/>
    <property type="match status" value="1"/>
</dbReference>
<comment type="caution">
    <text evidence="12">The sequence shown here is derived from an EMBL/GenBank/DDBJ whole genome shotgun (WGS) entry which is preliminary data.</text>
</comment>
<comment type="PTM">
    <text evidence="7">Carboxylation is probably crucial for Mg(2+) binding and, consequently, for the gamma-phosphate positioning of ATP.</text>
</comment>
<evidence type="ECO:0000259" key="10">
    <source>
        <dbReference type="Pfam" id="PF02875"/>
    </source>
</evidence>
<feature type="domain" description="Mur ligase N-terminal catalytic" evidence="9">
    <location>
        <begin position="22"/>
        <end position="85"/>
    </location>
</feature>
<dbReference type="Gene3D" id="3.90.190.20">
    <property type="entry name" value="Mur ligase, C-terminal domain"/>
    <property type="match status" value="1"/>
</dbReference>
<feature type="domain" description="Mur ligase central" evidence="11">
    <location>
        <begin position="105"/>
        <end position="308"/>
    </location>
</feature>
<dbReference type="SUPFAM" id="SSF53623">
    <property type="entry name" value="MurD-like peptide ligases, catalytic domain"/>
    <property type="match status" value="1"/>
</dbReference>
<keyword evidence="5 7" id="KW-0131">Cell cycle</keyword>
<feature type="binding site" evidence="7">
    <location>
        <position position="380"/>
    </location>
    <ligand>
        <name>meso-2,6-diaminopimelate</name>
        <dbReference type="ChEBI" id="CHEBI:57791"/>
    </ligand>
</feature>
<feature type="binding site" evidence="7">
    <location>
        <begin position="404"/>
        <end position="407"/>
    </location>
    <ligand>
        <name>meso-2,6-diaminopimelate</name>
        <dbReference type="ChEBI" id="CHEBI:57791"/>
    </ligand>
</feature>
<comment type="caution">
    <text evidence="7">Lacks conserved residue(s) required for the propagation of feature annotation.</text>
</comment>
<dbReference type="GO" id="GO:0008765">
    <property type="term" value="F:UDP-N-acetylmuramoylalanyl-D-glutamate-2,6-diaminopimelate ligase activity"/>
    <property type="evidence" value="ECO:0007669"/>
    <property type="project" value="UniProtKB-UniRule"/>
</dbReference>
<evidence type="ECO:0000256" key="6">
    <source>
        <dbReference type="ARBA" id="ARBA00023316"/>
    </source>
</evidence>
<evidence type="ECO:0000256" key="3">
    <source>
        <dbReference type="ARBA" id="ARBA00022960"/>
    </source>
</evidence>
<dbReference type="InterPro" id="IPR036565">
    <property type="entry name" value="Mur-like_cat_sf"/>
</dbReference>
<comment type="cofactor">
    <cofactor evidence="7">
        <name>Mg(2+)</name>
        <dbReference type="ChEBI" id="CHEBI:18420"/>
    </cofactor>
</comment>
<evidence type="ECO:0000256" key="8">
    <source>
        <dbReference type="RuleBase" id="RU004135"/>
    </source>
</evidence>
<keyword evidence="2 7" id="KW-0132">Cell division</keyword>
<proteinExistence type="inferred from homology"/>
<keyword evidence="13" id="KW-1185">Reference proteome</keyword>
<dbReference type="UniPathway" id="UPA00219"/>
<dbReference type="EMBL" id="NBYO01000002">
    <property type="protein sequence ID" value="OXT00405.1"/>
    <property type="molecule type" value="Genomic_DNA"/>
</dbReference>
<dbReference type="GO" id="GO:0000287">
    <property type="term" value="F:magnesium ion binding"/>
    <property type="evidence" value="ECO:0007669"/>
    <property type="project" value="UniProtKB-UniRule"/>
</dbReference>
<dbReference type="AlphaFoldDB" id="A0A231UWU1"/>
<keyword evidence="7" id="KW-0963">Cytoplasm</keyword>
<dbReference type="NCBIfam" id="TIGR01085">
    <property type="entry name" value="murE"/>
    <property type="match status" value="1"/>
</dbReference>
<dbReference type="GO" id="GO:0005737">
    <property type="term" value="C:cytoplasm"/>
    <property type="evidence" value="ECO:0007669"/>
    <property type="project" value="UniProtKB-SubCell"/>
</dbReference>
<dbReference type="Gene3D" id="3.40.1390.10">
    <property type="entry name" value="MurE/MurF, N-terminal domain"/>
    <property type="match status" value="1"/>
</dbReference>